<evidence type="ECO:0000256" key="15">
    <source>
        <dbReference type="PROSITE-ProRule" id="PRU10141"/>
    </source>
</evidence>
<reference evidence="20" key="1">
    <citation type="journal article" date="2023" name="Proc. Natl. Acad. Sci. U.S.A.">
        <title>Genomic and structural basis for evolution of tropane alkaloid biosynthesis.</title>
        <authorList>
            <person name="Wanga Y.-J."/>
            <person name="Taina T."/>
            <person name="Yua J.-Y."/>
            <person name="Lia J."/>
            <person name="Xua B."/>
            <person name="Chenc J."/>
            <person name="D'Auriad J.C."/>
            <person name="Huanga J.-P."/>
            <person name="Huanga S.-X."/>
        </authorList>
    </citation>
    <scope>NUCLEOTIDE SEQUENCE [LARGE SCALE GENOMIC DNA]</scope>
    <source>
        <strain evidence="20">cv. KIB-2019</strain>
    </source>
</reference>
<evidence type="ECO:0000256" key="5">
    <source>
        <dbReference type="ARBA" id="ARBA00022692"/>
    </source>
</evidence>
<keyword evidence="6" id="KW-0732">Signal</keyword>
<dbReference type="GO" id="GO:0005524">
    <property type="term" value="F:ATP binding"/>
    <property type="evidence" value="ECO:0007669"/>
    <property type="project" value="UniProtKB-UniRule"/>
</dbReference>
<dbReference type="Proteomes" id="UP001152561">
    <property type="component" value="Unassembled WGS sequence"/>
</dbReference>
<evidence type="ECO:0000256" key="3">
    <source>
        <dbReference type="ARBA" id="ARBA00022553"/>
    </source>
</evidence>
<dbReference type="GO" id="GO:0004674">
    <property type="term" value="F:protein serine/threonine kinase activity"/>
    <property type="evidence" value="ECO:0007669"/>
    <property type="project" value="UniProtKB-KW"/>
</dbReference>
<dbReference type="Gene3D" id="1.10.510.10">
    <property type="entry name" value="Transferase(Phosphotransferase) domain 1"/>
    <property type="match status" value="1"/>
</dbReference>
<keyword evidence="7" id="KW-0677">Repeat</keyword>
<dbReference type="PROSITE" id="PS50011">
    <property type="entry name" value="PROTEIN_KINASE_DOM"/>
    <property type="match status" value="1"/>
</dbReference>
<dbReference type="AlphaFoldDB" id="A0A9Q1MUJ2"/>
<keyword evidence="13" id="KW-0675">Receptor</keyword>
<keyword evidence="10 15" id="KW-0067">ATP-binding</keyword>
<evidence type="ECO:0000256" key="1">
    <source>
        <dbReference type="ARBA" id="ARBA00004167"/>
    </source>
</evidence>
<evidence type="ECO:0000259" key="18">
    <source>
        <dbReference type="PROSITE" id="PS50011"/>
    </source>
</evidence>
<evidence type="ECO:0000256" key="4">
    <source>
        <dbReference type="ARBA" id="ARBA00022679"/>
    </source>
</evidence>
<dbReference type="SUPFAM" id="SSF56112">
    <property type="entry name" value="Protein kinase-like (PK-like)"/>
    <property type="match status" value="1"/>
</dbReference>
<feature type="compositionally biased region" description="Low complexity" evidence="17">
    <location>
        <begin position="339"/>
        <end position="362"/>
    </location>
</feature>
<evidence type="ECO:0000256" key="2">
    <source>
        <dbReference type="ARBA" id="ARBA00022527"/>
    </source>
</evidence>
<evidence type="ECO:0000256" key="12">
    <source>
        <dbReference type="ARBA" id="ARBA00023136"/>
    </source>
</evidence>
<dbReference type="EMBL" id="JAJAGQ010000003">
    <property type="protein sequence ID" value="KAJ8568850.1"/>
    <property type="molecule type" value="Genomic_DNA"/>
</dbReference>
<keyword evidence="12" id="KW-0472">Membrane</keyword>
<keyword evidence="9" id="KW-0418">Kinase</keyword>
<feature type="region of interest" description="Disordered" evidence="17">
    <location>
        <begin position="331"/>
        <end position="373"/>
    </location>
</feature>
<dbReference type="FunFam" id="3.30.200.20:FF:000225">
    <property type="entry name" value="cold-responsive protein kinase 1"/>
    <property type="match status" value="1"/>
</dbReference>
<comment type="similarity">
    <text evidence="16">Belongs to the protein kinase superfamily.</text>
</comment>
<organism evidence="19 20">
    <name type="scientific">Anisodus acutangulus</name>
    <dbReference type="NCBI Taxonomy" id="402998"/>
    <lineage>
        <taxon>Eukaryota</taxon>
        <taxon>Viridiplantae</taxon>
        <taxon>Streptophyta</taxon>
        <taxon>Embryophyta</taxon>
        <taxon>Tracheophyta</taxon>
        <taxon>Spermatophyta</taxon>
        <taxon>Magnoliopsida</taxon>
        <taxon>eudicotyledons</taxon>
        <taxon>Gunneridae</taxon>
        <taxon>Pentapetalae</taxon>
        <taxon>asterids</taxon>
        <taxon>lamiids</taxon>
        <taxon>Solanales</taxon>
        <taxon>Solanaceae</taxon>
        <taxon>Solanoideae</taxon>
        <taxon>Hyoscyameae</taxon>
        <taxon>Anisodus</taxon>
    </lineage>
</organism>
<evidence type="ECO:0000256" key="14">
    <source>
        <dbReference type="ARBA" id="ARBA00023180"/>
    </source>
</evidence>
<keyword evidence="20" id="KW-1185">Reference proteome</keyword>
<dbReference type="InterPro" id="IPR008271">
    <property type="entry name" value="Ser/Thr_kinase_AS"/>
</dbReference>
<comment type="caution">
    <text evidence="19">The sequence shown here is derived from an EMBL/GenBank/DDBJ whole genome shotgun (WGS) entry which is preliminary data.</text>
</comment>
<evidence type="ECO:0000256" key="8">
    <source>
        <dbReference type="ARBA" id="ARBA00022741"/>
    </source>
</evidence>
<evidence type="ECO:0000256" key="11">
    <source>
        <dbReference type="ARBA" id="ARBA00022989"/>
    </source>
</evidence>
<keyword evidence="8 15" id="KW-0547">Nucleotide-binding</keyword>
<dbReference type="CDD" id="cd14066">
    <property type="entry name" value="STKc_IRAK"/>
    <property type="match status" value="1"/>
</dbReference>
<evidence type="ECO:0000313" key="20">
    <source>
        <dbReference type="Proteomes" id="UP001152561"/>
    </source>
</evidence>
<evidence type="ECO:0000256" key="9">
    <source>
        <dbReference type="ARBA" id="ARBA00022777"/>
    </source>
</evidence>
<protein>
    <recommendedName>
        <fullName evidence="18">Protein kinase domain-containing protein</fullName>
    </recommendedName>
</protein>
<feature type="domain" description="Protein kinase" evidence="18">
    <location>
        <begin position="50"/>
        <end position="325"/>
    </location>
</feature>
<evidence type="ECO:0000256" key="17">
    <source>
        <dbReference type="SAM" id="MobiDB-lite"/>
    </source>
</evidence>
<evidence type="ECO:0000256" key="16">
    <source>
        <dbReference type="RuleBase" id="RU000304"/>
    </source>
</evidence>
<dbReference type="Gene3D" id="3.30.200.20">
    <property type="entry name" value="Phosphorylase Kinase, domain 1"/>
    <property type="match status" value="1"/>
</dbReference>
<evidence type="ECO:0000256" key="7">
    <source>
        <dbReference type="ARBA" id="ARBA00022737"/>
    </source>
</evidence>
<keyword evidence="11" id="KW-1133">Transmembrane helix</keyword>
<keyword evidence="5" id="KW-0812">Transmembrane</keyword>
<dbReference type="PROSITE" id="PS00107">
    <property type="entry name" value="PROTEIN_KINASE_ATP"/>
    <property type="match status" value="1"/>
</dbReference>
<name>A0A9Q1MUJ2_9SOLA</name>
<keyword evidence="14" id="KW-0325">Glycoprotein</keyword>
<feature type="compositionally biased region" description="Polar residues" evidence="17">
    <location>
        <begin position="363"/>
        <end position="373"/>
    </location>
</feature>
<comment type="subcellular location">
    <subcellularLocation>
        <location evidence="1">Membrane</location>
        <topology evidence="1">Single-pass membrane protein</topology>
    </subcellularLocation>
</comment>
<keyword evidence="2 16" id="KW-0723">Serine/threonine-protein kinase</keyword>
<dbReference type="OrthoDB" id="4062651at2759"/>
<dbReference type="PANTHER" id="PTHR47973">
    <property type="entry name" value="CYSTEINE-RICH RECEPTOR-LIKE PROTEIN KINASE 3"/>
    <property type="match status" value="1"/>
</dbReference>
<dbReference type="GO" id="GO:0016020">
    <property type="term" value="C:membrane"/>
    <property type="evidence" value="ECO:0007669"/>
    <property type="project" value="UniProtKB-SubCell"/>
</dbReference>
<dbReference type="FunFam" id="1.10.510.10:FF:000044">
    <property type="entry name" value="Putative LRR receptor-like serine/threonine-protein kinase"/>
    <property type="match status" value="1"/>
</dbReference>
<evidence type="ECO:0000256" key="13">
    <source>
        <dbReference type="ARBA" id="ARBA00023170"/>
    </source>
</evidence>
<dbReference type="Pfam" id="PF07714">
    <property type="entry name" value="PK_Tyr_Ser-Thr"/>
    <property type="match status" value="1"/>
</dbReference>
<proteinExistence type="inferred from homology"/>
<gene>
    <name evidence="19" type="ORF">K7X08_032547</name>
</gene>
<dbReference type="InterPro" id="IPR001245">
    <property type="entry name" value="Ser-Thr/Tyr_kinase_cat_dom"/>
</dbReference>
<feature type="binding site" evidence="15">
    <location>
        <position position="78"/>
    </location>
    <ligand>
        <name>ATP</name>
        <dbReference type="ChEBI" id="CHEBI:30616"/>
    </ligand>
</feature>
<evidence type="ECO:0000256" key="10">
    <source>
        <dbReference type="ARBA" id="ARBA00022840"/>
    </source>
</evidence>
<evidence type="ECO:0000256" key="6">
    <source>
        <dbReference type="ARBA" id="ARBA00022729"/>
    </source>
</evidence>
<accession>A0A9Q1MUJ2</accession>
<evidence type="ECO:0000313" key="19">
    <source>
        <dbReference type="EMBL" id="KAJ8568850.1"/>
    </source>
</evidence>
<keyword evidence="4" id="KW-0808">Transferase</keyword>
<dbReference type="SMART" id="SM00220">
    <property type="entry name" value="S_TKc"/>
    <property type="match status" value="1"/>
</dbReference>
<dbReference type="InterPro" id="IPR017441">
    <property type="entry name" value="Protein_kinase_ATP_BS"/>
</dbReference>
<sequence length="373" mass="41487">MNCGCFGASTQRQKRGVDLVHQDTRDTGGCSTTKTKKFSYSELRKATNNFHQRNKIGRGGFGTVYKGTLKSGIEVAVKTLSAESSQGLREFLTEIETISDVTHPNLVELIGYCLEGNNRILVYEYLENRSLDQALFGSSTRNVKLEWDTRATICLGTATGLAYLHEELVPHIVHRDIKASNILLDKDYKPKIGDFGLAKLFPDNITHITTQIKGTTGYLAPEYVLGRQLTSKADVYSFGVLILETVSGRSSGSGTWQGQKLLLESAWQLYEEEKLLELVDPELGDFPEKEVLKYIKVALFCTQENANRRPMISQVLDMLTKNIKLNEKELTPPGFFQDSGSLSSTQSKLKSSESSTSHQMSSVPLTITQVTPR</sequence>
<dbReference type="InterPro" id="IPR011009">
    <property type="entry name" value="Kinase-like_dom_sf"/>
</dbReference>
<keyword evidence="3" id="KW-0597">Phosphoprotein</keyword>
<dbReference type="PROSITE" id="PS00108">
    <property type="entry name" value="PROTEIN_KINASE_ST"/>
    <property type="match status" value="1"/>
</dbReference>
<dbReference type="InterPro" id="IPR000719">
    <property type="entry name" value="Prot_kinase_dom"/>
</dbReference>
<dbReference type="InterPro" id="IPR052059">
    <property type="entry name" value="CR_Ser/Thr_kinase"/>
</dbReference>